<dbReference type="OrthoDB" id="6830692at2"/>
<name>A0A318J0B7_9NEIS</name>
<evidence type="ECO:0000313" key="2">
    <source>
        <dbReference type="EMBL" id="PXX40121.1"/>
    </source>
</evidence>
<dbReference type="RefSeq" id="WP_110313802.1">
    <property type="nucleotide sequence ID" value="NZ_QJKC01000027.1"/>
</dbReference>
<dbReference type="AlphaFoldDB" id="A0A318J0B7"/>
<sequence>MINDDRPLPQFRYPTLPRWWLLLGLLLLCLAINLGWGLLYYANAADRTVSSLTFWTHALGFGLAAGCALFASVLAGFSLMTMRVSWHNRKLAAQHDWQQRRMQEGAAVFHSLLLGPACLTEDDRQQLVQDAATLPLPTATFGEWRIPDLAGSESDLARRAEQLAIALATRLAKSWPGTRRPEAVAWLGSDRAWQVFRLTLQEQGIACPEMARPIQDIEDLDRWIDSLHDETGRHALVMLAGIHLPDAATNSVSATPSAEAGFVLCLERPSAAASALYRPVQIRGSADLRRAQHNAALERAPVFIQFAAQPVDCAAEAEWVAKPLKIAEYWGDAGPSIPWILLLSALDRADATGQPVGWHVQTAQHAWAGVVVPPAPLHQGENT</sequence>
<evidence type="ECO:0000256" key="1">
    <source>
        <dbReference type="SAM" id="Phobius"/>
    </source>
</evidence>
<feature type="transmembrane region" description="Helical" evidence="1">
    <location>
        <begin position="54"/>
        <end position="80"/>
    </location>
</feature>
<feature type="transmembrane region" description="Helical" evidence="1">
    <location>
        <begin position="20"/>
        <end position="42"/>
    </location>
</feature>
<organism evidence="2 3">
    <name type="scientific">Aquitalea magnusonii</name>
    <dbReference type="NCBI Taxonomy" id="332411"/>
    <lineage>
        <taxon>Bacteria</taxon>
        <taxon>Pseudomonadati</taxon>
        <taxon>Pseudomonadota</taxon>
        <taxon>Betaproteobacteria</taxon>
        <taxon>Neisseriales</taxon>
        <taxon>Chromobacteriaceae</taxon>
        <taxon>Aquitalea</taxon>
    </lineage>
</organism>
<proteinExistence type="predicted"/>
<reference evidence="2 3" key="1">
    <citation type="submission" date="2018-05" db="EMBL/GenBank/DDBJ databases">
        <title>Genomic Encyclopedia of Type Strains, Phase IV (KMG-IV): sequencing the most valuable type-strain genomes for metagenomic binning, comparative biology and taxonomic classification.</title>
        <authorList>
            <person name="Goeker M."/>
        </authorList>
    </citation>
    <scope>NUCLEOTIDE SEQUENCE [LARGE SCALE GENOMIC DNA]</scope>
    <source>
        <strain evidence="2 3">DSM 25134</strain>
    </source>
</reference>
<keyword evidence="1" id="KW-1133">Transmembrane helix</keyword>
<keyword evidence="1" id="KW-0812">Transmembrane</keyword>
<dbReference type="Proteomes" id="UP000248395">
    <property type="component" value="Unassembled WGS sequence"/>
</dbReference>
<comment type="caution">
    <text evidence="2">The sequence shown here is derived from an EMBL/GenBank/DDBJ whole genome shotgun (WGS) entry which is preliminary data.</text>
</comment>
<keyword evidence="1" id="KW-0472">Membrane</keyword>
<evidence type="ECO:0000313" key="3">
    <source>
        <dbReference type="Proteomes" id="UP000248395"/>
    </source>
</evidence>
<dbReference type="EMBL" id="QJKC01000027">
    <property type="protein sequence ID" value="PXX40121.1"/>
    <property type="molecule type" value="Genomic_DNA"/>
</dbReference>
<protein>
    <submittedName>
        <fullName evidence="2">Uncharacterized protein</fullName>
    </submittedName>
</protein>
<keyword evidence="3" id="KW-1185">Reference proteome</keyword>
<gene>
    <name evidence="2" type="ORF">DFR38_12735</name>
</gene>
<accession>A0A318J0B7</accession>